<protein>
    <submittedName>
        <fullName evidence="1">Uncharacterized protein</fullName>
    </submittedName>
</protein>
<dbReference type="EMBL" id="CAVMJV010000075">
    <property type="protein sequence ID" value="CAK5088894.1"/>
    <property type="molecule type" value="Genomic_DNA"/>
</dbReference>
<accession>A0ACB1ABK8</accession>
<gene>
    <name evidence="1" type="ORF">MENTE1834_LOCUS36586</name>
</gene>
<organism evidence="1 2">
    <name type="scientific">Meloidogyne enterolobii</name>
    <name type="common">Root-knot nematode worm</name>
    <name type="synonym">Meloidogyne mayaguensis</name>
    <dbReference type="NCBI Taxonomy" id="390850"/>
    <lineage>
        <taxon>Eukaryota</taxon>
        <taxon>Metazoa</taxon>
        <taxon>Ecdysozoa</taxon>
        <taxon>Nematoda</taxon>
        <taxon>Chromadorea</taxon>
        <taxon>Rhabditida</taxon>
        <taxon>Tylenchina</taxon>
        <taxon>Tylenchomorpha</taxon>
        <taxon>Tylenchoidea</taxon>
        <taxon>Meloidogynidae</taxon>
        <taxon>Meloidogyninae</taxon>
        <taxon>Meloidogyne</taxon>
    </lineage>
</organism>
<sequence>MSSNLLDLFSISQNFDPLTITQNMDILSFSQNMEVLTKANFEVNKIIIKMARYFLIFNFKFF</sequence>
<proteinExistence type="predicted"/>
<keyword evidence="2" id="KW-1185">Reference proteome</keyword>
<comment type="caution">
    <text evidence="1">The sequence shown here is derived from an EMBL/GenBank/DDBJ whole genome shotgun (WGS) entry which is preliminary data.</text>
</comment>
<name>A0ACB1ABK8_MELEN</name>
<dbReference type="Proteomes" id="UP001497535">
    <property type="component" value="Unassembled WGS sequence"/>
</dbReference>
<evidence type="ECO:0000313" key="1">
    <source>
        <dbReference type="EMBL" id="CAK5088894.1"/>
    </source>
</evidence>
<reference evidence="1" key="1">
    <citation type="submission" date="2023-11" db="EMBL/GenBank/DDBJ databases">
        <authorList>
            <person name="Poullet M."/>
        </authorList>
    </citation>
    <scope>NUCLEOTIDE SEQUENCE</scope>
    <source>
        <strain evidence="1">E1834</strain>
    </source>
</reference>
<evidence type="ECO:0000313" key="2">
    <source>
        <dbReference type="Proteomes" id="UP001497535"/>
    </source>
</evidence>